<dbReference type="KEGG" id="ahb:bsdtb5_37770"/>
<feature type="transmembrane region" description="Helical" evidence="5">
    <location>
        <begin position="236"/>
        <end position="254"/>
    </location>
</feature>
<name>A0A7R7IEC0_9FIRM</name>
<dbReference type="GO" id="GO:0005886">
    <property type="term" value="C:plasma membrane"/>
    <property type="evidence" value="ECO:0007669"/>
    <property type="project" value="TreeGrafter"/>
</dbReference>
<accession>A0A7R7IEC0</accession>
<sequence>MKSITLYEYKNSFLNHIDPFCKLLYILAALSIPLILGVSVTKLIFIAISIFLIISNKVFKKVIPLFTFSAIIILTAIIIQGLFYSNNKHIILQLGPLKFYKEGLLFAYHIALNVLNILLSFAVLIFTTKPTDLIDSFVRVGFSPRFGYVLSSVFQIIPQMSETMSTISDAQKSRGMESEGNLFTRIKAFFPLISPVITSSLINTRERAIALEVRGFNSTTKKTFLNQQTRTRKDKIINIILLLLIILSSIWRIITCLK</sequence>
<gene>
    <name evidence="6" type="ORF">bsdtb5_37770</name>
</gene>
<dbReference type="Pfam" id="PF02361">
    <property type="entry name" value="CbiQ"/>
    <property type="match status" value="1"/>
</dbReference>
<evidence type="ECO:0000256" key="2">
    <source>
        <dbReference type="ARBA" id="ARBA00022692"/>
    </source>
</evidence>
<organism evidence="6 7">
    <name type="scientific">Anaeromicropila herbilytica</name>
    <dbReference type="NCBI Taxonomy" id="2785025"/>
    <lineage>
        <taxon>Bacteria</taxon>
        <taxon>Bacillati</taxon>
        <taxon>Bacillota</taxon>
        <taxon>Clostridia</taxon>
        <taxon>Lachnospirales</taxon>
        <taxon>Lachnospiraceae</taxon>
        <taxon>Anaeromicropila</taxon>
    </lineage>
</organism>
<dbReference type="AlphaFoldDB" id="A0A7R7IEC0"/>
<evidence type="ECO:0000313" key="6">
    <source>
        <dbReference type="EMBL" id="BCN32482.1"/>
    </source>
</evidence>
<keyword evidence="4 5" id="KW-0472">Membrane</keyword>
<reference evidence="6 7" key="1">
    <citation type="submission" date="2020-11" db="EMBL/GenBank/DDBJ databases">
        <title>Draft genome sequencing of a Lachnospiraceae strain isolated from anoxic soil subjected to BSD treatment.</title>
        <authorList>
            <person name="Uek A."/>
            <person name="Tonouchi A."/>
        </authorList>
    </citation>
    <scope>NUCLEOTIDE SEQUENCE [LARGE SCALE GENOMIC DNA]</scope>
    <source>
        <strain evidence="6 7">TB5</strain>
    </source>
</reference>
<evidence type="ECO:0000256" key="1">
    <source>
        <dbReference type="ARBA" id="ARBA00004141"/>
    </source>
</evidence>
<evidence type="ECO:0000256" key="4">
    <source>
        <dbReference type="ARBA" id="ARBA00023136"/>
    </source>
</evidence>
<feature type="transmembrane region" description="Helical" evidence="5">
    <location>
        <begin position="105"/>
        <end position="126"/>
    </location>
</feature>
<evidence type="ECO:0000256" key="3">
    <source>
        <dbReference type="ARBA" id="ARBA00022989"/>
    </source>
</evidence>
<dbReference type="InterPro" id="IPR003339">
    <property type="entry name" value="ABC/ECF_trnsptr_transmembrane"/>
</dbReference>
<evidence type="ECO:0000256" key="5">
    <source>
        <dbReference type="SAM" id="Phobius"/>
    </source>
</evidence>
<keyword evidence="7" id="KW-1185">Reference proteome</keyword>
<feature type="transmembrane region" description="Helical" evidence="5">
    <location>
        <begin position="23"/>
        <end position="53"/>
    </location>
</feature>
<feature type="transmembrane region" description="Helical" evidence="5">
    <location>
        <begin position="65"/>
        <end position="85"/>
    </location>
</feature>
<proteinExistence type="predicted"/>
<evidence type="ECO:0000313" key="7">
    <source>
        <dbReference type="Proteomes" id="UP000595897"/>
    </source>
</evidence>
<keyword evidence="3 5" id="KW-1133">Transmembrane helix</keyword>
<dbReference type="EMBL" id="AP024169">
    <property type="protein sequence ID" value="BCN32482.1"/>
    <property type="molecule type" value="Genomic_DNA"/>
</dbReference>
<dbReference type="CDD" id="cd16914">
    <property type="entry name" value="EcfT"/>
    <property type="match status" value="1"/>
</dbReference>
<dbReference type="PANTHER" id="PTHR33514:SF13">
    <property type="entry name" value="PROTEIN ABCI12, CHLOROPLASTIC"/>
    <property type="match status" value="1"/>
</dbReference>
<dbReference type="RefSeq" id="WP_271713529.1">
    <property type="nucleotide sequence ID" value="NZ_AP024169.1"/>
</dbReference>
<dbReference type="PANTHER" id="PTHR33514">
    <property type="entry name" value="PROTEIN ABCI12, CHLOROPLASTIC"/>
    <property type="match status" value="1"/>
</dbReference>
<comment type="subcellular location">
    <subcellularLocation>
        <location evidence="1">Membrane</location>
        <topology evidence="1">Multi-pass membrane protein</topology>
    </subcellularLocation>
</comment>
<protein>
    <submittedName>
        <fullName evidence="6">Cobalt ABC transporter permease</fullName>
    </submittedName>
</protein>
<keyword evidence="2 5" id="KW-0812">Transmembrane</keyword>
<dbReference type="Proteomes" id="UP000595897">
    <property type="component" value="Chromosome"/>
</dbReference>